<keyword evidence="2" id="KW-1185">Reference proteome</keyword>
<proteinExistence type="predicted"/>
<evidence type="ECO:0000313" key="2">
    <source>
        <dbReference type="Proteomes" id="UP001271789"/>
    </source>
</evidence>
<dbReference type="Gene3D" id="3.90.228.10">
    <property type="match status" value="1"/>
</dbReference>
<sequence>MSFHFSKNMFASVHRFTGELYHGTTKENAAKILQDNFTVSTKSSLHLGKGVYFFDNEMYAVWWMIRGDISKKIETIACEKNAESDIDSDFCREIHKYFEMKFGVISVVFQDIRYLDLDNPKNKEIVAKAYKKFQQKNEMKTELKDFSIYDYLYDHSAVMNQYDMFVLTTNFYKFGNRHDLNRFHLDMPYKIYCVKNTGLFQNKTKVYISLEIIRKCLKFMILKEKIYGKRRRTKMENVKNEIHETTGQYRIKAESEEDVLGEDFLQEVQELLDNMTLEEFYRVLDEYGNSDDDVPYGPFFMSCADYERLKGKDPAEIVKELGW</sequence>
<organism evidence="1 2">
    <name type="scientific">Methanolapillus africanus</name>
    <dbReference type="NCBI Taxonomy" id="3028297"/>
    <lineage>
        <taxon>Archaea</taxon>
        <taxon>Methanobacteriati</taxon>
        <taxon>Methanobacteriota</taxon>
        <taxon>Stenosarchaea group</taxon>
        <taxon>Methanomicrobia</taxon>
        <taxon>Methanosarcinales</taxon>
        <taxon>Methanosarcinaceae</taxon>
        <taxon>Methanolapillus</taxon>
    </lineage>
</organism>
<name>A0AAE4MI93_9EURY</name>
<comment type="caution">
    <text evidence="1">The sequence shown here is derived from an EMBL/GenBank/DDBJ whole genome shotgun (WGS) entry which is preliminary data.</text>
</comment>
<dbReference type="EMBL" id="JAWDKD010000003">
    <property type="protein sequence ID" value="MDV0446361.1"/>
    <property type="molecule type" value="Genomic_DNA"/>
</dbReference>
<reference evidence="1" key="1">
    <citation type="submission" date="2023-06" db="EMBL/GenBank/DDBJ databases">
        <title>Genome sequence of Methanosarcinaceae archaeon Ag5.</title>
        <authorList>
            <person name="Protasov E."/>
            <person name="Platt K."/>
            <person name="Poehlein A."/>
            <person name="Daniel R."/>
            <person name="Brune A."/>
        </authorList>
    </citation>
    <scope>NUCLEOTIDE SEQUENCE</scope>
    <source>
        <strain evidence="1">Ag5</strain>
    </source>
</reference>
<protein>
    <submittedName>
        <fullName evidence="1">Uncharacterized protein</fullName>
    </submittedName>
</protein>
<gene>
    <name evidence="1" type="ORF">MsAg5_01940</name>
</gene>
<dbReference type="Proteomes" id="UP001271789">
    <property type="component" value="Unassembled WGS sequence"/>
</dbReference>
<dbReference type="AlphaFoldDB" id="A0AAE4MI93"/>
<accession>A0AAE4MI93</accession>
<evidence type="ECO:0000313" key="1">
    <source>
        <dbReference type="EMBL" id="MDV0446361.1"/>
    </source>
</evidence>
<dbReference type="SUPFAM" id="SSF56399">
    <property type="entry name" value="ADP-ribosylation"/>
    <property type="match status" value="1"/>
</dbReference>